<gene>
    <name evidence="2" type="ORF">H1164_17260</name>
</gene>
<dbReference type="Proteomes" id="UP000530514">
    <property type="component" value="Unassembled WGS sequence"/>
</dbReference>
<feature type="region of interest" description="Disordered" evidence="1">
    <location>
        <begin position="65"/>
        <end position="99"/>
    </location>
</feature>
<comment type="caution">
    <text evidence="2">The sequence shown here is derived from an EMBL/GenBank/DDBJ whole genome shotgun (WGS) entry which is preliminary data.</text>
</comment>
<keyword evidence="3" id="KW-1185">Reference proteome</keyword>
<accession>A0A7W1XDA6</accession>
<organism evidence="2 3">
    <name type="scientific">Thermoactinomyces daqus</name>
    <dbReference type="NCBI Taxonomy" id="1329516"/>
    <lineage>
        <taxon>Bacteria</taxon>
        <taxon>Bacillati</taxon>
        <taxon>Bacillota</taxon>
        <taxon>Bacilli</taxon>
        <taxon>Bacillales</taxon>
        <taxon>Thermoactinomycetaceae</taxon>
        <taxon>Thermoactinomyces</taxon>
    </lineage>
</organism>
<dbReference type="RefSeq" id="WP_033100338.1">
    <property type="nucleotide sequence ID" value="NZ_JACEIP010000047.1"/>
</dbReference>
<sequence length="99" mass="11868">MLDEQMASKEERRMLYELEQIENYPVQYVKDLQYLRKLMVEYPSVDMLEEIKKFAAHKLDKPLKKKSNPRLALRRKGVHRNVSSPVEKREDDSTRCQSL</sequence>
<evidence type="ECO:0000256" key="1">
    <source>
        <dbReference type="SAM" id="MobiDB-lite"/>
    </source>
</evidence>
<feature type="compositionally biased region" description="Basic and acidic residues" evidence="1">
    <location>
        <begin position="86"/>
        <end position="99"/>
    </location>
</feature>
<protein>
    <submittedName>
        <fullName evidence="2">Uncharacterized protein</fullName>
    </submittedName>
</protein>
<dbReference type="EMBL" id="JACEIP010000047">
    <property type="protein sequence ID" value="MBA4544579.1"/>
    <property type="molecule type" value="Genomic_DNA"/>
</dbReference>
<dbReference type="AlphaFoldDB" id="A0A7W1XDA6"/>
<evidence type="ECO:0000313" key="2">
    <source>
        <dbReference type="EMBL" id="MBA4544579.1"/>
    </source>
</evidence>
<name>A0A7W1XDA6_9BACL</name>
<feature type="compositionally biased region" description="Basic residues" evidence="1">
    <location>
        <begin position="65"/>
        <end position="79"/>
    </location>
</feature>
<evidence type="ECO:0000313" key="3">
    <source>
        <dbReference type="Proteomes" id="UP000530514"/>
    </source>
</evidence>
<proteinExistence type="predicted"/>
<reference evidence="2 3" key="1">
    <citation type="submission" date="2020-07" db="EMBL/GenBank/DDBJ databases">
        <authorList>
            <person name="Feng H."/>
        </authorList>
    </citation>
    <scope>NUCLEOTIDE SEQUENCE [LARGE SCALE GENOMIC DNA]</scope>
    <source>
        <strain evidence="3">s-11</strain>
    </source>
</reference>